<feature type="region of interest" description="Disordered" evidence="1">
    <location>
        <begin position="272"/>
        <end position="303"/>
    </location>
</feature>
<protein>
    <submittedName>
        <fullName evidence="3">Mitochondrial K+-H+ exchange-related-domain-containing protein</fullName>
    </submittedName>
</protein>
<dbReference type="GO" id="GO:0006813">
    <property type="term" value="P:potassium ion transport"/>
    <property type="evidence" value="ECO:0007669"/>
    <property type="project" value="TreeGrafter"/>
</dbReference>
<dbReference type="PANTHER" id="PTHR28062:SF1">
    <property type="entry name" value="TRANSMEMBRANE PROTEIN"/>
    <property type="match status" value="1"/>
</dbReference>
<dbReference type="RefSeq" id="XP_060284163.1">
    <property type="nucleotide sequence ID" value="XM_060424053.1"/>
</dbReference>
<gene>
    <name evidence="3" type="ORF">QBC33DRAFT_37947</name>
</gene>
<dbReference type="Proteomes" id="UP001244011">
    <property type="component" value="Unassembled WGS sequence"/>
</dbReference>
<proteinExistence type="predicted"/>
<accession>A0AAJ0C0Z8</accession>
<organism evidence="3 4">
    <name type="scientific">Phialemonium atrogriseum</name>
    <dbReference type="NCBI Taxonomy" id="1093897"/>
    <lineage>
        <taxon>Eukaryota</taxon>
        <taxon>Fungi</taxon>
        <taxon>Dikarya</taxon>
        <taxon>Ascomycota</taxon>
        <taxon>Pezizomycotina</taxon>
        <taxon>Sordariomycetes</taxon>
        <taxon>Sordariomycetidae</taxon>
        <taxon>Cephalothecales</taxon>
        <taxon>Cephalothecaceae</taxon>
        <taxon>Phialemonium</taxon>
    </lineage>
</organism>
<feature type="compositionally biased region" description="Polar residues" evidence="1">
    <location>
        <begin position="204"/>
        <end position="223"/>
    </location>
</feature>
<keyword evidence="4" id="KW-1185">Reference proteome</keyword>
<dbReference type="Pfam" id="PF10173">
    <property type="entry name" value="Mit_KHE1"/>
    <property type="match status" value="1"/>
</dbReference>
<dbReference type="AlphaFoldDB" id="A0AAJ0C0Z8"/>
<dbReference type="PANTHER" id="PTHR28062">
    <property type="entry name" value="K+-H+ EXCHANGE-LIKE PROTEIN"/>
    <property type="match status" value="1"/>
</dbReference>
<sequence>MRLYLVPISTRRTLLYCHRLDVGKSERQTWSEKIQSRVAKTWAGWEKRDRGWQKSVVKYGNHALRRIPYEEWGLKSVPPLSERRRMEELNGTDKVEVIYPETLIPASKVGDVLGRLATERETLHRRKLIWCFVGMPITAPVALIPLIPNIPFFYLVYRAWSHWRALSGGKHIRFLLQNNLLTLTRSPILDAVYANHRHPLRASTKPTTSPEAEQLGNTGTSTALGPDHHTGEVMLLSQENCKGITEELDLPQLEIELERAIWQVGIAIEKQNEEASKEASASSTQTPASNSDTEADQDDKKMR</sequence>
<dbReference type="GeneID" id="85307240"/>
<reference evidence="3" key="1">
    <citation type="submission" date="2023-06" db="EMBL/GenBank/DDBJ databases">
        <title>Genome-scale phylogeny and comparative genomics of the fungal order Sordariales.</title>
        <authorList>
            <consortium name="Lawrence Berkeley National Laboratory"/>
            <person name="Hensen N."/>
            <person name="Bonometti L."/>
            <person name="Westerberg I."/>
            <person name="Brannstrom I.O."/>
            <person name="Guillou S."/>
            <person name="Cros-Aarteil S."/>
            <person name="Calhoun S."/>
            <person name="Haridas S."/>
            <person name="Kuo A."/>
            <person name="Mondo S."/>
            <person name="Pangilinan J."/>
            <person name="Riley R."/>
            <person name="Labutti K."/>
            <person name="Andreopoulos B."/>
            <person name="Lipzen A."/>
            <person name="Chen C."/>
            <person name="Yanf M."/>
            <person name="Daum C."/>
            <person name="Ng V."/>
            <person name="Clum A."/>
            <person name="Steindorff A."/>
            <person name="Ohm R."/>
            <person name="Martin F."/>
            <person name="Silar P."/>
            <person name="Natvig D."/>
            <person name="Lalanne C."/>
            <person name="Gautier V."/>
            <person name="Ament-Velasquez S.L."/>
            <person name="Kruys A."/>
            <person name="Hutchinson M.I."/>
            <person name="Powell A.J."/>
            <person name="Barry K."/>
            <person name="Miller A.N."/>
            <person name="Grigoriev I.V."/>
            <person name="Debuchy R."/>
            <person name="Gladieux P."/>
            <person name="Thoren M.H."/>
            <person name="Johannesson H."/>
        </authorList>
    </citation>
    <scope>NUCLEOTIDE SEQUENCE</scope>
    <source>
        <strain evidence="3">8032-3</strain>
    </source>
</reference>
<name>A0AAJ0C0Z8_9PEZI</name>
<evidence type="ECO:0000256" key="2">
    <source>
        <dbReference type="SAM" id="Phobius"/>
    </source>
</evidence>
<keyword evidence="2" id="KW-0472">Membrane</keyword>
<feature type="transmembrane region" description="Helical" evidence="2">
    <location>
        <begin position="128"/>
        <end position="147"/>
    </location>
</feature>
<dbReference type="GO" id="GO:1902600">
    <property type="term" value="P:proton transmembrane transport"/>
    <property type="evidence" value="ECO:0007669"/>
    <property type="project" value="TreeGrafter"/>
</dbReference>
<evidence type="ECO:0000256" key="1">
    <source>
        <dbReference type="SAM" id="MobiDB-lite"/>
    </source>
</evidence>
<keyword evidence="2" id="KW-0812">Transmembrane</keyword>
<evidence type="ECO:0000313" key="3">
    <source>
        <dbReference type="EMBL" id="KAK1767950.1"/>
    </source>
</evidence>
<feature type="region of interest" description="Disordered" evidence="1">
    <location>
        <begin position="200"/>
        <end position="228"/>
    </location>
</feature>
<dbReference type="EMBL" id="MU839006">
    <property type="protein sequence ID" value="KAK1767950.1"/>
    <property type="molecule type" value="Genomic_DNA"/>
</dbReference>
<keyword evidence="2" id="KW-1133">Transmembrane helix</keyword>
<dbReference type="GO" id="GO:0005743">
    <property type="term" value="C:mitochondrial inner membrane"/>
    <property type="evidence" value="ECO:0007669"/>
    <property type="project" value="TreeGrafter"/>
</dbReference>
<dbReference type="InterPro" id="IPR018786">
    <property type="entry name" value="Mit_KHE1"/>
</dbReference>
<comment type="caution">
    <text evidence="3">The sequence shown here is derived from an EMBL/GenBank/DDBJ whole genome shotgun (WGS) entry which is preliminary data.</text>
</comment>
<evidence type="ECO:0000313" key="4">
    <source>
        <dbReference type="Proteomes" id="UP001244011"/>
    </source>
</evidence>